<evidence type="ECO:0008006" key="3">
    <source>
        <dbReference type="Google" id="ProtNLM"/>
    </source>
</evidence>
<reference evidence="1 2" key="1">
    <citation type="journal article" date="2019" name="Sci. Rep.">
        <title>Orb-weaving spider Araneus ventricosus genome elucidates the spidroin gene catalogue.</title>
        <authorList>
            <person name="Kono N."/>
            <person name="Nakamura H."/>
            <person name="Ohtoshi R."/>
            <person name="Moran D.A.P."/>
            <person name="Shinohara A."/>
            <person name="Yoshida Y."/>
            <person name="Fujiwara M."/>
            <person name="Mori M."/>
            <person name="Tomita M."/>
            <person name="Arakawa K."/>
        </authorList>
    </citation>
    <scope>NUCLEOTIDE SEQUENCE [LARGE SCALE GENOMIC DNA]</scope>
</reference>
<dbReference type="Proteomes" id="UP000499080">
    <property type="component" value="Unassembled WGS sequence"/>
</dbReference>
<dbReference type="InterPro" id="IPR032675">
    <property type="entry name" value="LRR_dom_sf"/>
</dbReference>
<name>A0A4Y2FSH5_ARAVE</name>
<dbReference type="EMBL" id="BGPR01251434">
    <property type="protein sequence ID" value="GBM43318.1"/>
    <property type="molecule type" value="Genomic_DNA"/>
</dbReference>
<dbReference type="Gene3D" id="3.80.10.10">
    <property type="entry name" value="Ribonuclease Inhibitor"/>
    <property type="match status" value="1"/>
</dbReference>
<dbReference type="AlphaFoldDB" id="A0A4Y2FSH5"/>
<keyword evidence="2" id="KW-1185">Reference proteome</keyword>
<evidence type="ECO:0000313" key="2">
    <source>
        <dbReference type="Proteomes" id="UP000499080"/>
    </source>
</evidence>
<organism evidence="1 2">
    <name type="scientific">Araneus ventricosus</name>
    <name type="common">Orbweaver spider</name>
    <name type="synonym">Epeira ventricosa</name>
    <dbReference type="NCBI Taxonomy" id="182803"/>
    <lineage>
        <taxon>Eukaryota</taxon>
        <taxon>Metazoa</taxon>
        <taxon>Ecdysozoa</taxon>
        <taxon>Arthropoda</taxon>
        <taxon>Chelicerata</taxon>
        <taxon>Arachnida</taxon>
        <taxon>Araneae</taxon>
        <taxon>Araneomorphae</taxon>
        <taxon>Entelegynae</taxon>
        <taxon>Araneoidea</taxon>
        <taxon>Araneidae</taxon>
        <taxon>Araneus</taxon>
    </lineage>
</organism>
<gene>
    <name evidence="1" type="ORF">AVEN_262187_1</name>
</gene>
<proteinExistence type="predicted"/>
<sequence>MELLQEIGHQLKHLSVLCSAPFPVNVICDKCPQLQSLEIDGHSFVVNSAEASSHLPLKRLRLRYLSDKEEDKKSFQFLLSSCKSLEELFLEHVTFLDDSLLLQMFQLNPLTNLKVIGIYDCCLTRDAYQMFMKRVVSVEIICISSQEEDYFYDRNSPFKIPNHCSIEYLDVLKKEFFYSRLNENRF</sequence>
<evidence type="ECO:0000313" key="1">
    <source>
        <dbReference type="EMBL" id="GBM43318.1"/>
    </source>
</evidence>
<dbReference type="OrthoDB" id="6478541at2759"/>
<comment type="caution">
    <text evidence="1">The sequence shown here is derived from an EMBL/GenBank/DDBJ whole genome shotgun (WGS) entry which is preliminary data.</text>
</comment>
<accession>A0A4Y2FSH5</accession>
<dbReference type="SUPFAM" id="SSF52047">
    <property type="entry name" value="RNI-like"/>
    <property type="match status" value="1"/>
</dbReference>
<protein>
    <recommendedName>
        <fullName evidence="3">F-box domain-containing protein</fullName>
    </recommendedName>
</protein>